<evidence type="ECO:0000256" key="1">
    <source>
        <dbReference type="SAM" id="MobiDB-lite"/>
    </source>
</evidence>
<dbReference type="Proteomes" id="UP001586593">
    <property type="component" value="Unassembled WGS sequence"/>
</dbReference>
<protein>
    <submittedName>
        <fullName evidence="2">Uncharacterized protein</fullName>
    </submittedName>
</protein>
<evidence type="ECO:0000313" key="2">
    <source>
        <dbReference type="EMBL" id="KAL1835127.1"/>
    </source>
</evidence>
<feature type="region of interest" description="Disordered" evidence="1">
    <location>
        <begin position="12"/>
        <end position="42"/>
    </location>
</feature>
<sequence length="147" mass="15953">MYLVSSARAACRRRGRGRPRSRPRRGRGWRWRGGGRAPRRRGGRHCWVWGPPRSCWACKVCAGGGVGGGVGGAEGGGAAVEGVAKAEAKLGMLRARGVLRACNHANVHCRNGNGVCHFQAVLRDEVSFDMKQRMSDWIRSIEEVAMG</sequence>
<name>A0ABR3V0H6_9PEZI</name>
<accession>A0ABR3V0H6</accession>
<organism evidence="2 3">
    <name type="scientific">Phialemonium thermophilum</name>
    <dbReference type="NCBI Taxonomy" id="223376"/>
    <lineage>
        <taxon>Eukaryota</taxon>
        <taxon>Fungi</taxon>
        <taxon>Dikarya</taxon>
        <taxon>Ascomycota</taxon>
        <taxon>Pezizomycotina</taxon>
        <taxon>Sordariomycetes</taxon>
        <taxon>Sordariomycetidae</taxon>
        <taxon>Cephalothecales</taxon>
        <taxon>Cephalothecaceae</taxon>
        <taxon>Phialemonium</taxon>
    </lineage>
</organism>
<proteinExistence type="predicted"/>
<comment type="caution">
    <text evidence="2">The sequence shown here is derived from an EMBL/GenBank/DDBJ whole genome shotgun (WGS) entry which is preliminary data.</text>
</comment>
<feature type="compositionally biased region" description="Basic residues" evidence="1">
    <location>
        <begin position="12"/>
        <end position="30"/>
    </location>
</feature>
<dbReference type="EMBL" id="JAZHXJ010003493">
    <property type="protein sequence ID" value="KAL1835127.1"/>
    <property type="molecule type" value="Genomic_DNA"/>
</dbReference>
<reference evidence="2 3" key="1">
    <citation type="journal article" date="2024" name="Commun. Biol.">
        <title>Comparative genomic analysis of thermophilic fungi reveals convergent evolutionary adaptations and gene losses.</title>
        <authorList>
            <person name="Steindorff A.S."/>
            <person name="Aguilar-Pontes M.V."/>
            <person name="Robinson A.J."/>
            <person name="Andreopoulos B."/>
            <person name="LaButti K."/>
            <person name="Kuo A."/>
            <person name="Mondo S."/>
            <person name="Riley R."/>
            <person name="Otillar R."/>
            <person name="Haridas S."/>
            <person name="Lipzen A."/>
            <person name="Grimwood J."/>
            <person name="Schmutz J."/>
            <person name="Clum A."/>
            <person name="Reid I.D."/>
            <person name="Moisan M.C."/>
            <person name="Butler G."/>
            <person name="Nguyen T.T.M."/>
            <person name="Dewar K."/>
            <person name="Conant G."/>
            <person name="Drula E."/>
            <person name="Henrissat B."/>
            <person name="Hansel C."/>
            <person name="Singer S."/>
            <person name="Hutchinson M.I."/>
            <person name="de Vries R.P."/>
            <person name="Natvig D.O."/>
            <person name="Powell A.J."/>
            <person name="Tsang A."/>
            <person name="Grigoriev I.V."/>
        </authorList>
    </citation>
    <scope>NUCLEOTIDE SEQUENCE [LARGE SCALE GENOMIC DNA]</scope>
    <source>
        <strain evidence="2 3">ATCC 24622</strain>
    </source>
</reference>
<evidence type="ECO:0000313" key="3">
    <source>
        <dbReference type="Proteomes" id="UP001586593"/>
    </source>
</evidence>
<keyword evidence="3" id="KW-1185">Reference proteome</keyword>
<gene>
    <name evidence="2" type="ORF">VTK73DRAFT_6199</name>
</gene>